<dbReference type="Proteomes" id="UP000055019">
    <property type="component" value="Unassembled WGS sequence"/>
</dbReference>
<evidence type="ECO:0000256" key="3">
    <source>
        <dbReference type="ARBA" id="ARBA00022679"/>
    </source>
</evidence>
<reference evidence="5" key="1">
    <citation type="submission" date="2016-01" db="EMBL/GenBank/DDBJ databases">
        <authorList>
            <person name="Peeters C."/>
        </authorList>
    </citation>
    <scope>NUCLEOTIDE SEQUENCE [LARGE SCALE GENOMIC DNA]</scope>
    <source>
        <strain evidence="5">LMG 29317</strain>
    </source>
</reference>
<dbReference type="PANTHER" id="PTHR43685">
    <property type="entry name" value="GLYCOSYLTRANSFERASE"/>
    <property type="match status" value="1"/>
</dbReference>
<comment type="caution">
    <text evidence="5">The sequence shown here is derived from an EMBL/GenBank/DDBJ whole genome shotgun (WGS) entry which is preliminary data.</text>
</comment>
<gene>
    <name evidence="5" type="ORF">AWB74_03161</name>
</gene>
<dbReference type="InterPro" id="IPR001173">
    <property type="entry name" value="Glyco_trans_2-like"/>
</dbReference>
<evidence type="ECO:0000256" key="1">
    <source>
        <dbReference type="ARBA" id="ARBA00006739"/>
    </source>
</evidence>
<dbReference type="EMBL" id="FCOM02000011">
    <property type="protein sequence ID" value="SAL61867.1"/>
    <property type="molecule type" value="Genomic_DNA"/>
</dbReference>
<dbReference type="AlphaFoldDB" id="A0A158IZ49"/>
<evidence type="ECO:0000313" key="6">
    <source>
        <dbReference type="Proteomes" id="UP000055019"/>
    </source>
</evidence>
<organism evidence="5 6">
    <name type="scientific">Caballeronia arvi</name>
    <dbReference type="NCBI Taxonomy" id="1777135"/>
    <lineage>
        <taxon>Bacteria</taxon>
        <taxon>Pseudomonadati</taxon>
        <taxon>Pseudomonadota</taxon>
        <taxon>Betaproteobacteria</taxon>
        <taxon>Burkholderiales</taxon>
        <taxon>Burkholderiaceae</taxon>
        <taxon>Caballeronia</taxon>
    </lineage>
</organism>
<sequence length="251" mass="27788">MLPRMPNVSIVIPCFNAARTLARALDSCIAQPEAAQIIVVDDASQDRSASVVEYFALKDRRVQLLRMSENAGPAKARNYGASRAEAPLLAFLDADDEYLPGALSVATSYLAGNPLRFAARLDVDFSTFPREILNSPDFARHANMMSETVASSLIIKRSIFASLGGFPLDDVFRQYGGEDAALANAINDIFGCFRILGPKRVRMHYHENSHAARYFRRAMGEPMDPREVSEINEAINRFVESARHAIHLKAQ</sequence>
<dbReference type="InterPro" id="IPR050834">
    <property type="entry name" value="Glycosyltransf_2"/>
</dbReference>
<keyword evidence="3 5" id="KW-0808">Transferase</keyword>
<dbReference type="SUPFAM" id="SSF53448">
    <property type="entry name" value="Nucleotide-diphospho-sugar transferases"/>
    <property type="match status" value="1"/>
</dbReference>
<dbReference type="InterPro" id="IPR029044">
    <property type="entry name" value="Nucleotide-diphossugar_trans"/>
</dbReference>
<evidence type="ECO:0000259" key="4">
    <source>
        <dbReference type="Pfam" id="PF00535"/>
    </source>
</evidence>
<protein>
    <submittedName>
        <fullName evidence="5">Glycosyl transferase family 2</fullName>
    </submittedName>
</protein>
<comment type="similarity">
    <text evidence="1">Belongs to the glycosyltransferase 2 family.</text>
</comment>
<evidence type="ECO:0000256" key="2">
    <source>
        <dbReference type="ARBA" id="ARBA00022676"/>
    </source>
</evidence>
<dbReference type="CDD" id="cd00761">
    <property type="entry name" value="Glyco_tranf_GTA_type"/>
    <property type="match status" value="1"/>
</dbReference>
<evidence type="ECO:0000313" key="5">
    <source>
        <dbReference type="EMBL" id="SAL61867.1"/>
    </source>
</evidence>
<dbReference type="Pfam" id="PF00535">
    <property type="entry name" value="Glycos_transf_2"/>
    <property type="match status" value="1"/>
</dbReference>
<name>A0A158IZ49_9BURK</name>
<proteinExistence type="inferred from homology"/>
<dbReference type="Gene3D" id="3.90.550.10">
    <property type="entry name" value="Spore Coat Polysaccharide Biosynthesis Protein SpsA, Chain A"/>
    <property type="match status" value="1"/>
</dbReference>
<dbReference type="GO" id="GO:0016757">
    <property type="term" value="F:glycosyltransferase activity"/>
    <property type="evidence" value="ECO:0007669"/>
    <property type="project" value="UniProtKB-KW"/>
</dbReference>
<accession>A0A158IZ49</accession>
<dbReference type="PANTHER" id="PTHR43685:SF5">
    <property type="entry name" value="GLYCOSYLTRANSFERASE EPSE-RELATED"/>
    <property type="match status" value="1"/>
</dbReference>
<feature type="domain" description="Glycosyltransferase 2-like" evidence="4">
    <location>
        <begin position="9"/>
        <end position="114"/>
    </location>
</feature>
<keyword evidence="2" id="KW-0328">Glycosyltransferase</keyword>
<keyword evidence="6" id="KW-1185">Reference proteome</keyword>